<dbReference type="AlphaFoldDB" id="A0A501QG75"/>
<accession>A0A501QG75</accession>
<dbReference type="OrthoDB" id="7055505at2"/>
<dbReference type="Pfam" id="PF18950">
    <property type="entry name" value="DUF5694"/>
    <property type="match status" value="1"/>
</dbReference>
<dbReference type="RefSeq" id="WP_139999421.1">
    <property type="nucleotide sequence ID" value="NZ_VFJE01000051.1"/>
</dbReference>
<dbReference type="EMBL" id="VFJE01000051">
    <property type="protein sequence ID" value="TPD71225.1"/>
    <property type="molecule type" value="Genomic_DNA"/>
</dbReference>
<name>A0A501QG75_9FLAO</name>
<evidence type="ECO:0000313" key="1">
    <source>
        <dbReference type="EMBL" id="TPD71225.1"/>
    </source>
</evidence>
<dbReference type="InterPro" id="IPR043749">
    <property type="entry name" value="DUF5694"/>
</dbReference>
<dbReference type="Proteomes" id="UP000319175">
    <property type="component" value="Unassembled WGS sequence"/>
</dbReference>
<reference evidence="1 2" key="1">
    <citation type="submission" date="2019-06" db="EMBL/GenBank/DDBJ databases">
        <title>Flavobacterium sp. MaA-Y11 from geoumgang.</title>
        <authorList>
            <person name="Jeong S."/>
        </authorList>
    </citation>
    <scope>NUCLEOTIDE SEQUENCE [LARGE SCALE GENOMIC DNA]</scope>
    <source>
        <strain evidence="1 2">MaA-Y11</strain>
    </source>
</reference>
<proteinExistence type="predicted"/>
<gene>
    <name evidence="1" type="ORF">FJA49_04825</name>
</gene>
<protein>
    <recommendedName>
        <fullName evidence="3">TraB/GumN family protein</fullName>
    </recommendedName>
</protein>
<keyword evidence="2" id="KW-1185">Reference proteome</keyword>
<comment type="caution">
    <text evidence="1">The sequence shown here is derived from an EMBL/GenBank/DDBJ whole genome shotgun (WGS) entry which is preliminary data.</text>
</comment>
<evidence type="ECO:0000313" key="2">
    <source>
        <dbReference type="Proteomes" id="UP000319175"/>
    </source>
</evidence>
<evidence type="ECO:0008006" key="3">
    <source>
        <dbReference type="Google" id="ProtNLM"/>
    </source>
</evidence>
<sequence>MKRFFAFLLLLSFSTGFSQKIAKTNVLLIGTYHFNNPGFDQGKMKERNILDKENQEALEQITAKIIKKYNPSKVFVEYSFSEGKRLNELYSLYKNDKPFYQLDTIKKDFYKRFYSENEMFQFGFRLAKKSGNDSIYAIDYDEVPIRFDLIQSKLAESKTFNFSDYEAKIAELSDYTNSCLDSKKLEEVLLCLNSPKQYELNKGLYISFLNRISQSPDFFGPDLVAAWYKRNLIMYANIQNQVSETDKNIVIIVGAGHAAMMEDFIKNDERFRLIRIDQVL</sequence>
<organism evidence="1 2">
    <name type="scientific">Flavobacterium microcysteis</name>
    <dbReference type="NCBI Taxonomy" id="2596891"/>
    <lineage>
        <taxon>Bacteria</taxon>
        <taxon>Pseudomonadati</taxon>
        <taxon>Bacteroidota</taxon>
        <taxon>Flavobacteriia</taxon>
        <taxon>Flavobacteriales</taxon>
        <taxon>Flavobacteriaceae</taxon>
        <taxon>Flavobacterium</taxon>
    </lineage>
</organism>
<reference evidence="1 2" key="2">
    <citation type="submission" date="2019-06" db="EMBL/GenBank/DDBJ databases">
        <authorList>
            <person name="Seo Y."/>
        </authorList>
    </citation>
    <scope>NUCLEOTIDE SEQUENCE [LARGE SCALE GENOMIC DNA]</scope>
    <source>
        <strain evidence="1 2">MaA-Y11</strain>
    </source>
</reference>